<gene>
    <name evidence="2" type="ORF">PHMEG_0005563</name>
</gene>
<name>A0A225WT03_9STRA</name>
<comment type="caution">
    <text evidence="2">The sequence shown here is derived from an EMBL/GenBank/DDBJ whole genome shotgun (WGS) entry which is preliminary data.</text>
</comment>
<proteinExistence type="predicted"/>
<reference evidence="3" key="1">
    <citation type="submission" date="2017-03" db="EMBL/GenBank/DDBJ databases">
        <title>Phytopthora megakarya and P. palmivora, two closely related causual agents of cacao black pod achieved similar genome size and gene model numbers by different mechanisms.</title>
        <authorList>
            <person name="Ali S."/>
            <person name="Shao J."/>
            <person name="Larry D.J."/>
            <person name="Kronmiller B."/>
            <person name="Shen D."/>
            <person name="Strem M.D."/>
            <person name="Melnick R.L."/>
            <person name="Guiltinan M.J."/>
            <person name="Tyler B.M."/>
            <person name="Meinhardt L.W."/>
            <person name="Bailey B.A."/>
        </authorList>
    </citation>
    <scope>NUCLEOTIDE SEQUENCE [LARGE SCALE GENOMIC DNA]</scope>
    <source>
        <strain evidence="3">zdho120</strain>
    </source>
</reference>
<accession>A0A225WT03</accession>
<feature type="region of interest" description="Disordered" evidence="1">
    <location>
        <begin position="1"/>
        <end position="71"/>
    </location>
</feature>
<feature type="compositionally biased region" description="Basic and acidic residues" evidence="1">
    <location>
        <begin position="144"/>
        <end position="162"/>
    </location>
</feature>
<sequence>MIAGRGEGTRGRGHGGRAETQRQSRRVQGLAPPEQESLEVVERATRTANAAKCKDALESKQASDAEVRTDVQEDAHQVLTDKVLEEASEVVVGESGLDEPGQAGMCRYEVSRVVGRVSDSSQPGQDVSPEAQPNIQMKLLSPVPKEKRVEEEVGPTLEEKPQSKLKPSTELVQVEPRADTTNCQLAEQVAKAYTASQVSRWEQDRSEEDFPLRVKYSWSRGHSDSVDWMNVALSTSKYLTSSFYGRPCPIIHELAPGRHDLATAQGLIEVQVSTGLITPMECVAILQTMIYEAGFRLQILVLVWLQAHAAKVAPGAIRHLVTNVQHLIAAELIAWRLIMELRSRSDRHWKTKQGTRRRKWWTTTSEDKDGDLIISDVNLFRRTYVLRLRMAGLRPIRSPTGSSFGKPLSKRPQHRPPRPENLLGFFAISTIIGDNGRPR</sequence>
<dbReference type="EMBL" id="NBNE01000363">
    <property type="protein sequence ID" value="OWZ20080.1"/>
    <property type="molecule type" value="Genomic_DNA"/>
</dbReference>
<evidence type="ECO:0000313" key="3">
    <source>
        <dbReference type="Proteomes" id="UP000198211"/>
    </source>
</evidence>
<organism evidence="2 3">
    <name type="scientific">Phytophthora megakarya</name>
    <dbReference type="NCBI Taxonomy" id="4795"/>
    <lineage>
        <taxon>Eukaryota</taxon>
        <taxon>Sar</taxon>
        <taxon>Stramenopiles</taxon>
        <taxon>Oomycota</taxon>
        <taxon>Peronosporomycetes</taxon>
        <taxon>Peronosporales</taxon>
        <taxon>Peronosporaceae</taxon>
        <taxon>Phytophthora</taxon>
    </lineage>
</organism>
<feature type="compositionally biased region" description="Basic and acidic residues" evidence="1">
    <location>
        <begin position="52"/>
        <end position="71"/>
    </location>
</feature>
<protein>
    <submittedName>
        <fullName evidence="2">Uncharacterized protein</fullName>
    </submittedName>
</protein>
<feature type="region of interest" description="Disordered" evidence="1">
    <location>
        <begin position="398"/>
        <end position="420"/>
    </location>
</feature>
<dbReference type="AlphaFoldDB" id="A0A225WT03"/>
<evidence type="ECO:0000256" key="1">
    <source>
        <dbReference type="SAM" id="MobiDB-lite"/>
    </source>
</evidence>
<dbReference type="Proteomes" id="UP000198211">
    <property type="component" value="Unassembled WGS sequence"/>
</dbReference>
<keyword evidence="3" id="KW-1185">Reference proteome</keyword>
<evidence type="ECO:0000313" key="2">
    <source>
        <dbReference type="EMBL" id="OWZ20080.1"/>
    </source>
</evidence>
<feature type="region of interest" description="Disordered" evidence="1">
    <location>
        <begin position="144"/>
        <end position="176"/>
    </location>
</feature>